<proteinExistence type="predicted"/>
<feature type="signal peptide" evidence="1">
    <location>
        <begin position="1"/>
        <end position="23"/>
    </location>
</feature>
<keyword evidence="1" id="KW-0732">Signal</keyword>
<dbReference type="RefSeq" id="WP_395120889.1">
    <property type="nucleotide sequence ID" value="NZ_CP170721.1"/>
</dbReference>
<dbReference type="InterPro" id="IPR018550">
    <property type="entry name" value="Lipid-A_deacylase-rel"/>
</dbReference>
<protein>
    <submittedName>
        <fullName evidence="2">Acyloxyacyl hydrolase</fullName>
    </submittedName>
</protein>
<accession>A0AB74UTM1</accession>
<dbReference type="EMBL" id="CP170721">
    <property type="protein sequence ID" value="XIA17993.1"/>
    <property type="molecule type" value="Genomic_DNA"/>
</dbReference>
<gene>
    <name evidence="2" type="ORF">ACFYG5_15705</name>
</gene>
<dbReference type="Gene3D" id="2.40.160.20">
    <property type="match status" value="1"/>
</dbReference>
<organism evidence="2">
    <name type="scientific">Rhodanobacter sp. FW102-FHT14D07</name>
    <dbReference type="NCBI Taxonomy" id="3351462"/>
    <lineage>
        <taxon>Bacteria</taxon>
        <taxon>Pseudomonadati</taxon>
        <taxon>Pseudomonadota</taxon>
        <taxon>Gammaproteobacteria</taxon>
        <taxon>Lysobacterales</taxon>
        <taxon>Rhodanobacteraceae</taxon>
        <taxon>Rhodanobacter</taxon>
    </lineage>
</organism>
<reference evidence="2" key="1">
    <citation type="submission" date="2024-10" db="EMBL/GenBank/DDBJ databases">
        <authorList>
            <person name="Lesea H.P."/>
            <person name="Kuehl J.V."/>
            <person name="Chandonia J.-M."/>
        </authorList>
    </citation>
    <scope>NUCLEOTIDE SEQUENCE</scope>
    <source>
        <strain evidence="2">FW102-FHT14D07</strain>
    </source>
</reference>
<keyword evidence="2" id="KW-0378">Hydrolase</keyword>
<feature type="chain" id="PRO_5044502763" evidence="1">
    <location>
        <begin position="24"/>
        <end position="175"/>
    </location>
</feature>
<evidence type="ECO:0000256" key="1">
    <source>
        <dbReference type="SAM" id="SignalP"/>
    </source>
</evidence>
<dbReference type="Pfam" id="PF09411">
    <property type="entry name" value="PagL"/>
    <property type="match status" value="1"/>
</dbReference>
<evidence type="ECO:0000313" key="2">
    <source>
        <dbReference type="EMBL" id="XIA17993.1"/>
    </source>
</evidence>
<dbReference type="AlphaFoldDB" id="A0AB74UTM1"/>
<dbReference type="GO" id="GO:0016787">
    <property type="term" value="F:hydrolase activity"/>
    <property type="evidence" value="ECO:0007669"/>
    <property type="project" value="UniProtKB-KW"/>
</dbReference>
<name>A0AB74UTM1_9GAMM</name>
<sequence>MHVPFSARLLLLALASSPLPLLAQSVHLQVQGGRSYMDGHGTPALFVEAVFDDHAIGDSRWSLAPDVSLGWIDGRDIARFRDNRYPTREQAWLLAAGARLQYRTADGAPGHWFASFQPALNSARTQALSSPYEFVTTLGWQGHRFSFQIRHVSNARLHQPNRGETMALVGIGFDL</sequence>